<sequence length="165" mass="18694">MMTLTIDTKSAEALKDDTPMRVFYYPKACDFDVVNLAKSIQQKLDDIVQSFPSTAHHDSSHRFLAAECWGTRIAIVFDVNHDRYDWETAHSPAENKLPVFRLQPTKPTNLVRDTSLDVRINDRIAQLHNLNGFSTRPPYIADHTQGADPVIYTALRVKNAEAIAL</sequence>
<evidence type="ECO:0000313" key="1">
    <source>
        <dbReference type="EMBL" id="KAL3418458.1"/>
    </source>
</evidence>
<gene>
    <name evidence="1" type="ORF">PVAG01_10174</name>
</gene>
<keyword evidence="2" id="KW-1185">Reference proteome</keyword>
<reference evidence="1 2" key="1">
    <citation type="submission" date="2024-06" db="EMBL/GenBank/DDBJ databases">
        <title>Complete genome of Phlyctema vagabunda strain 19-DSS-EL-015.</title>
        <authorList>
            <person name="Fiorenzani C."/>
        </authorList>
    </citation>
    <scope>NUCLEOTIDE SEQUENCE [LARGE SCALE GENOMIC DNA]</scope>
    <source>
        <strain evidence="1 2">19-DSS-EL-015</strain>
    </source>
</reference>
<comment type="caution">
    <text evidence="1">The sequence shown here is derived from an EMBL/GenBank/DDBJ whole genome shotgun (WGS) entry which is preliminary data.</text>
</comment>
<dbReference type="EMBL" id="JBFCZG010000009">
    <property type="protein sequence ID" value="KAL3418458.1"/>
    <property type="molecule type" value="Genomic_DNA"/>
</dbReference>
<organism evidence="1 2">
    <name type="scientific">Phlyctema vagabunda</name>
    <dbReference type="NCBI Taxonomy" id="108571"/>
    <lineage>
        <taxon>Eukaryota</taxon>
        <taxon>Fungi</taxon>
        <taxon>Dikarya</taxon>
        <taxon>Ascomycota</taxon>
        <taxon>Pezizomycotina</taxon>
        <taxon>Leotiomycetes</taxon>
        <taxon>Helotiales</taxon>
        <taxon>Dermateaceae</taxon>
        <taxon>Phlyctema</taxon>
    </lineage>
</organism>
<name>A0ABR4P573_9HELO</name>
<evidence type="ECO:0000313" key="2">
    <source>
        <dbReference type="Proteomes" id="UP001629113"/>
    </source>
</evidence>
<dbReference type="Proteomes" id="UP001629113">
    <property type="component" value="Unassembled WGS sequence"/>
</dbReference>
<proteinExistence type="predicted"/>
<accession>A0ABR4P573</accession>
<protein>
    <submittedName>
        <fullName evidence="1">Uncharacterized protein</fullName>
    </submittedName>
</protein>